<dbReference type="GO" id="GO:0016832">
    <property type="term" value="F:aldehyde-lyase activity"/>
    <property type="evidence" value="ECO:0007669"/>
    <property type="project" value="InterPro"/>
</dbReference>
<feature type="binding site" evidence="2">
    <location>
        <position position="81"/>
    </location>
    <ligand>
        <name>Zn(2+)</name>
        <dbReference type="ChEBI" id="CHEBI:29105"/>
        <label>1</label>
        <note>catalytic</note>
    </ligand>
</feature>
<evidence type="ECO:0000256" key="2">
    <source>
        <dbReference type="PIRSR" id="PIRSR001359-3"/>
    </source>
</evidence>
<dbReference type="SUPFAM" id="SSF51569">
    <property type="entry name" value="Aldolase"/>
    <property type="match status" value="1"/>
</dbReference>
<dbReference type="RefSeq" id="WP_201311842.1">
    <property type="nucleotide sequence ID" value="NZ_BLYI01000059.1"/>
</dbReference>
<keyword evidence="4" id="KW-1185">Reference proteome</keyword>
<comment type="cofactor">
    <cofactor evidence="2">
        <name>Zn(2+)</name>
        <dbReference type="ChEBI" id="CHEBI:29105"/>
    </cofactor>
    <text evidence="2">Binds 2 Zn(2+) ions per subunit. One is catalytic and the other provides a structural contribution.</text>
</comment>
<feature type="binding site" evidence="2">
    <location>
        <position position="132"/>
    </location>
    <ligand>
        <name>Zn(2+)</name>
        <dbReference type="ChEBI" id="CHEBI:29105"/>
        <label>2</label>
    </ligand>
</feature>
<evidence type="ECO:0000256" key="1">
    <source>
        <dbReference type="PIRSR" id="PIRSR001359-1"/>
    </source>
</evidence>
<feature type="binding site" evidence="2">
    <location>
        <position position="102"/>
    </location>
    <ligand>
        <name>Zn(2+)</name>
        <dbReference type="ChEBI" id="CHEBI:29105"/>
        <label>2</label>
    </ligand>
</feature>
<organism evidence="3 4">
    <name type="scientific">Anaerostipes butyraticus</name>
    <dbReference type="NCBI Taxonomy" id="645466"/>
    <lineage>
        <taxon>Bacteria</taxon>
        <taxon>Bacillati</taxon>
        <taxon>Bacillota</taxon>
        <taxon>Clostridia</taxon>
        <taxon>Lachnospirales</taxon>
        <taxon>Lachnospiraceae</taxon>
        <taxon>Anaerostipes</taxon>
    </lineage>
</organism>
<dbReference type="PANTHER" id="PTHR30304">
    <property type="entry name" value="D-TAGATOSE-1,6-BISPHOSPHATE ALDOLASE"/>
    <property type="match status" value="1"/>
</dbReference>
<comment type="caution">
    <text evidence="3">The sequence shown here is derived from an EMBL/GenBank/DDBJ whole genome shotgun (WGS) entry which is preliminary data.</text>
</comment>
<keyword evidence="2" id="KW-0862">Zinc</keyword>
<dbReference type="PANTHER" id="PTHR30304:SF0">
    <property type="entry name" value="D-TAGATOSE-1,6-BISPHOSPHATE ALDOLASE SUBUNIT GATY-RELATED"/>
    <property type="match status" value="1"/>
</dbReference>
<dbReference type="InterPro" id="IPR000771">
    <property type="entry name" value="FBA_II"/>
</dbReference>
<evidence type="ECO:0000313" key="4">
    <source>
        <dbReference type="Proteomes" id="UP000613208"/>
    </source>
</evidence>
<dbReference type="Pfam" id="PF01116">
    <property type="entry name" value="F_bP_aldolase"/>
    <property type="match status" value="1"/>
</dbReference>
<proteinExistence type="predicted"/>
<dbReference type="CDD" id="cd00947">
    <property type="entry name" value="TBP_aldolase_IIB"/>
    <property type="match status" value="1"/>
</dbReference>
<dbReference type="NCBIfam" id="NF006042">
    <property type="entry name" value="PRK08185.1"/>
    <property type="match status" value="1"/>
</dbReference>
<gene>
    <name evidence="3" type="ORF">ANBU17_25190</name>
</gene>
<dbReference type="Proteomes" id="UP000613208">
    <property type="component" value="Unassembled WGS sequence"/>
</dbReference>
<reference evidence="3" key="1">
    <citation type="submission" date="2020-06" db="EMBL/GenBank/DDBJ databases">
        <title>Characterization of fructooligosaccharide metabolism and fructooligosaccharide-degrading enzymes in human commensal butyrate producers.</title>
        <authorList>
            <person name="Tanno H."/>
            <person name="Fujii T."/>
            <person name="Hirano K."/>
            <person name="Maeno S."/>
            <person name="Tonozuka T."/>
            <person name="Sakamoto M."/>
            <person name="Ohkuma M."/>
            <person name="Tochio T."/>
            <person name="Endo A."/>
        </authorList>
    </citation>
    <scope>NUCLEOTIDE SEQUENCE</scope>
    <source>
        <strain evidence="3">JCM 17466</strain>
    </source>
</reference>
<name>A0A916Q8B6_9FIRM</name>
<feature type="binding site" evidence="2">
    <location>
        <position position="178"/>
    </location>
    <ligand>
        <name>Zn(2+)</name>
        <dbReference type="ChEBI" id="CHEBI:29105"/>
        <label>1</label>
        <note>catalytic</note>
    </ligand>
</feature>
<feature type="active site" description="Proton donor" evidence="1">
    <location>
        <position position="80"/>
    </location>
</feature>
<dbReference type="GO" id="GO:0005975">
    <property type="term" value="P:carbohydrate metabolic process"/>
    <property type="evidence" value="ECO:0007669"/>
    <property type="project" value="InterPro"/>
</dbReference>
<feature type="binding site" evidence="2">
    <location>
        <position position="208"/>
    </location>
    <ligand>
        <name>Zn(2+)</name>
        <dbReference type="ChEBI" id="CHEBI:29105"/>
        <label>1</label>
        <note>catalytic</note>
    </ligand>
</feature>
<dbReference type="EMBL" id="BLYI01000059">
    <property type="protein sequence ID" value="GFO86172.1"/>
    <property type="molecule type" value="Genomic_DNA"/>
</dbReference>
<evidence type="ECO:0000313" key="3">
    <source>
        <dbReference type="EMBL" id="GFO86172.1"/>
    </source>
</evidence>
<dbReference type="InterPro" id="IPR013785">
    <property type="entry name" value="Aldolase_TIM"/>
</dbReference>
<dbReference type="GO" id="GO:0008270">
    <property type="term" value="F:zinc ion binding"/>
    <property type="evidence" value="ECO:0007669"/>
    <property type="project" value="InterPro"/>
</dbReference>
<protein>
    <recommendedName>
        <fullName evidence="5">Ketose-bisphosphate aldolase</fullName>
    </recommendedName>
</protein>
<evidence type="ECO:0008006" key="5">
    <source>
        <dbReference type="Google" id="ProtNLM"/>
    </source>
</evidence>
<sequence>MLMNMKELLKVADEKGFAVPAFNIGSDQLLKAVMQKVKEMKSPVILELSPDEFNFVETSLVKSMIYEASRTDVPVVIHLDHGDKYETVVRAIQAGFTSVMIDASKLPYEENIEITKKVCEVAHLANVSVESELGTIGTTGNSIEGGTVGVIYTDPDQAKDFVEKTGIDTLAVAIGTAHGIYPSDMKPELRLDILQTLKDTLDIPLVLHGGSSNKDEEIAKAVKIGISKINISSDIKVAFYEKCREVLNAHPEYREPLEIYPEPIEACKKVIGEKITLFDSADKVKYYYE</sequence>
<dbReference type="Gene3D" id="3.20.20.70">
    <property type="entry name" value="Aldolase class I"/>
    <property type="match status" value="1"/>
</dbReference>
<accession>A0A916Q8B6</accession>
<dbReference type="PROSITE" id="PS00602">
    <property type="entry name" value="ALDOLASE_CLASS_II_1"/>
    <property type="match status" value="1"/>
</dbReference>
<dbReference type="NCBIfam" id="TIGR00167">
    <property type="entry name" value="cbbA"/>
    <property type="match status" value="1"/>
</dbReference>
<dbReference type="PIRSF" id="PIRSF001359">
    <property type="entry name" value="F_bP_aldolase_II"/>
    <property type="match status" value="1"/>
</dbReference>
<keyword evidence="2" id="KW-0479">Metal-binding</keyword>
<dbReference type="AlphaFoldDB" id="A0A916Q8B6"/>
<dbReference type="InterPro" id="IPR050246">
    <property type="entry name" value="Class_II_FBP_aldolase"/>
</dbReference>